<dbReference type="Pfam" id="PF01557">
    <property type="entry name" value="FAA_hydrolase"/>
    <property type="match status" value="1"/>
</dbReference>
<keyword evidence="4" id="KW-1185">Reference proteome</keyword>
<dbReference type="Gene3D" id="3.90.850.10">
    <property type="entry name" value="Fumarylacetoacetase-like, C-terminal domain"/>
    <property type="match status" value="1"/>
</dbReference>
<comment type="caution">
    <text evidence="3">The sequence shown here is derived from an EMBL/GenBank/DDBJ whole genome shotgun (WGS) entry which is preliminary data.</text>
</comment>
<evidence type="ECO:0000313" key="3">
    <source>
        <dbReference type="EMBL" id="MFC3303597.1"/>
    </source>
</evidence>
<reference evidence="4" key="1">
    <citation type="journal article" date="2019" name="Int. J. Syst. Evol. Microbiol.">
        <title>The Global Catalogue of Microorganisms (GCM) 10K type strain sequencing project: providing services to taxonomists for standard genome sequencing and annotation.</title>
        <authorList>
            <consortium name="The Broad Institute Genomics Platform"/>
            <consortium name="The Broad Institute Genome Sequencing Center for Infectious Disease"/>
            <person name="Wu L."/>
            <person name="Ma J."/>
        </authorList>
    </citation>
    <scope>NUCLEOTIDE SEQUENCE [LARGE SCALE GENOMIC DNA]</scope>
    <source>
        <strain evidence="4">KCTC 22245</strain>
    </source>
</reference>
<evidence type="ECO:0000313" key="4">
    <source>
        <dbReference type="Proteomes" id="UP001595607"/>
    </source>
</evidence>
<keyword evidence="1" id="KW-0479">Metal-binding</keyword>
<dbReference type="RefSeq" id="WP_189576298.1">
    <property type="nucleotide sequence ID" value="NZ_BMXU01000002.1"/>
</dbReference>
<dbReference type="Proteomes" id="UP001595607">
    <property type="component" value="Unassembled WGS sequence"/>
</dbReference>
<dbReference type="GO" id="GO:0016787">
    <property type="term" value="F:hydrolase activity"/>
    <property type="evidence" value="ECO:0007669"/>
    <property type="project" value="UniProtKB-KW"/>
</dbReference>
<name>A0ABV7MFH7_9PROT</name>
<protein>
    <submittedName>
        <fullName evidence="3">Fumarylacetoacetate hydrolase family protein</fullName>
    </submittedName>
</protein>
<evidence type="ECO:0000256" key="1">
    <source>
        <dbReference type="ARBA" id="ARBA00022723"/>
    </source>
</evidence>
<dbReference type="PANTHER" id="PTHR11820:SF90">
    <property type="entry name" value="FLUTATHIONE S-TRANSFERASE"/>
    <property type="match status" value="1"/>
</dbReference>
<sequence length="221" mass="23901">MFTVSQPSVATTDGQRFPIRRIFCIGKNYADHTREMGGDPKTTPPVFFTKPAHAATSAREIPYPLATDDLHYEGELVVGLKDGGTALSEKEAIAAIYGYGCGCDLTRRDLQNEAKERCGPWDLAKALDDGAVLGRLAPAKGLLDRGPITLSVNGETRQQADLSDMIWSVPEIIMKLSRYFHLCPGDLIFTGTPAGIGALEPGDRVEVAVADLPPLRFSLVE</sequence>
<keyword evidence="3" id="KW-0378">Hydrolase</keyword>
<organism evidence="3 4">
    <name type="scientific">Parvularcula lutaonensis</name>
    <dbReference type="NCBI Taxonomy" id="491923"/>
    <lineage>
        <taxon>Bacteria</taxon>
        <taxon>Pseudomonadati</taxon>
        <taxon>Pseudomonadota</taxon>
        <taxon>Alphaproteobacteria</taxon>
        <taxon>Parvularculales</taxon>
        <taxon>Parvularculaceae</taxon>
        <taxon>Parvularcula</taxon>
    </lineage>
</organism>
<dbReference type="InterPro" id="IPR011234">
    <property type="entry name" value="Fumarylacetoacetase-like_C"/>
</dbReference>
<gene>
    <name evidence="3" type="ORF">ACFONP_12740</name>
</gene>
<dbReference type="SUPFAM" id="SSF56529">
    <property type="entry name" value="FAH"/>
    <property type="match status" value="1"/>
</dbReference>
<evidence type="ECO:0000259" key="2">
    <source>
        <dbReference type="Pfam" id="PF01557"/>
    </source>
</evidence>
<proteinExistence type="predicted"/>
<dbReference type="PANTHER" id="PTHR11820">
    <property type="entry name" value="ACYLPYRUVASE"/>
    <property type="match status" value="1"/>
</dbReference>
<feature type="domain" description="Fumarylacetoacetase-like C-terminal" evidence="2">
    <location>
        <begin position="22"/>
        <end position="217"/>
    </location>
</feature>
<accession>A0ABV7MFH7</accession>
<dbReference type="EMBL" id="JBHRVA010000003">
    <property type="protein sequence ID" value="MFC3303597.1"/>
    <property type="molecule type" value="Genomic_DNA"/>
</dbReference>
<dbReference type="InterPro" id="IPR036663">
    <property type="entry name" value="Fumarylacetoacetase_C_sf"/>
</dbReference>